<reference evidence="5" key="1">
    <citation type="submission" date="2022-01" db="EMBL/GenBank/DDBJ databases">
        <title>Comparative genomics reveals a dynamic genome evolution in the ectomycorrhizal milk-cap (Lactarius) mushrooms.</title>
        <authorList>
            <consortium name="DOE Joint Genome Institute"/>
            <person name="Lebreton A."/>
            <person name="Tang N."/>
            <person name="Kuo A."/>
            <person name="LaButti K."/>
            <person name="Drula E."/>
            <person name="Barry K."/>
            <person name="Clum A."/>
            <person name="Lipzen A."/>
            <person name="Mousain D."/>
            <person name="Ng V."/>
            <person name="Wang R."/>
            <person name="Wang X."/>
            <person name="Dai Y."/>
            <person name="Henrissat B."/>
            <person name="Grigoriev I.V."/>
            <person name="Guerin-Laguette A."/>
            <person name="Yu F."/>
            <person name="Martin F.M."/>
        </authorList>
    </citation>
    <scope>NUCLEOTIDE SEQUENCE</scope>
    <source>
        <strain evidence="5">QP</strain>
    </source>
</reference>
<proteinExistence type="predicted"/>
<dbReference type="PRINTS" id="PR00503">
    <property type="entry name" value="BROMODOMAIN"/>
</dbReference>
<dbReference type="Pfam" id="PF00439">
    <property type="entry name" value="Bromodomain"/>
    <property type="match status" value="1"/>
</dbReference>
<feature type="compositionally biased region" description="Low complexity" evidence="3">
    <location>
        <begin position="264"/>
        <end position="276"/>
    </location>
</feature>
<evidence type="ECO:0000313" key="5">
    <source>
        <dbReference type="EMBL" id="KAH8999132.1"/>
    </source>
</evidence>
<evidence type="ECO:0000256" key="1">
    <source>
        <dbReference type="ARBA" id="ARBA00023117"/>
    </source>
</evidence>
<keyword evidence="6" id="KW-1185">Reference proteome</keyword>
<feature type="compositionally biased region" description="Basic and acidic residues" evidence="3">
    <location>
        <begin position="491"/>
        <end position="500"/>
    </location>
</feature>
<feature type="domain" description="Bromo" evidence="4">
    <location>
        <begin position="540"/>
        <end position="610"/>
    </location>
</feature>
<dbReference type="AlphaFoldDB" id="A0AAD4QBV9"/>
<dbReference type="PROSITE" id="PS50014">
    <property type="entry name" value="BROMODOMAIN_2"/>
    <property type="match status" value="1"/>
</dbReference>
<keyword evidence="1 2" id="KW-0103">Bromodomain</keyword>
<dbReference type="CDD" id="cd04369">
    <property type="entry name" value="Bromodomain"/>
    <property type="match status" value="1"/>
</dbReference>
<dbReference type="GO" id="GO:0035267">
    <property type="term" value="C:NuA4 histone acetyltransferase complex"/>
    <property type="evidence" value="ECO:0007669"/>
    <property type="project" value="TreeGrafter"/>
</dbReference>
<comment type="caution">
    <text evidence="5">The sequence shown here is derived from an EMBL/GenBank/DDBJ whole genome shotgun (WGS) entry which is preliminary data.</text>
</comment>
<evidence type="ECO:0000313" key="6">
    <source>
        <dbReference type="Proteomes" id="UP001201163"/>
    </source>
</evidence>
<dbReference type="InterPro" id="IPR001487">
    <property type="entry name" value="Bromodomain"/>
</dbReference>
<feature type="region of interest" description="Disordered" evidence="3">
    <location>
        <begin position="491"/>
        <end position="526"/>
    </location>
</feature>
<dbReference type="SUPFAM" id="SSF47370">
    <property type="entry name" value="Bromodomain"/>
    <property type="match status" value="1"/>
</dbReference>
<gene>
    <name evidence="5" type="ORF">EDB92DRAFT_1832589</name>
</gene>
<dbReference type="PANTHER" id="PTHR15398:SF4">
    <property type="entry name" value="BROMODOMAIN-CONTAINING PROTEIN 8 ISOFORM X1"/>
    <property type="match status" value="1"/>
</dbReference>
<evidence type="ECO:0000256" key="2">
    <source>
        <dbReference type="PROSITE-ProRule" id="PRU00035"/>
    </source>
</evidence>
<feature type="region of interest" description="Disordered" evidence="3">
    <location>
        <begin position="171"/>
        <end position="411"/>
    </location>
</feature>
<dbReference type="SMART" id="SM00297">
    <property type="entry name" value="BROMO"/>
    <property type="match status" value="1"/>
</dbReference>
<dbReference type="PANTHER" id="PTHR15398">
    <property type="entry name" value="BROMODOMAIN-CONTAINING PROTEIN 8"/>
    <property type="match status" value="1"/>
</dbReference>
<feature type="compositionally biased region" description="Basic and acidic residues" evidence="3">
    <location>
        <begin position="354"/>
        <end position="367"/>
    </location>
</feature>
<feature type="compositionally biased region" description="Acidic residues" evidence="3">
    <location>
        <begin position="193"/>
        <end position="203"/>
    </location>
</feature>
<dbReference type="Gene3D" id="1.20.920.10">
    <property type="entry name" value="Bromodomain-like"/>
    <property type="match status" value="1"/>
</dbReference>
<sequence length="639" mass="70408">MSDTGDADADAGKLNNLERLILAQAVYELGSNAWTAVSNILTQHPLINKRDDPAFSPTASPFLSLACQNIYDHLLESLGLDSAEPEKQPRNAHSNNLKLAQRMYQARVLELRQLILAEEMRFRSVAAEIEAIRAGKWDAQIEKRLEVGEYVTDKMALSQSERFDVPAESGLNLTHMSEPSPSVSQAQPHLEEETAQEQPDEDLVTPNSPPYPPASRSIHDDDIETLTVPRLSSPPSPVGIDDKREPSPSLELPTGETPQRHECAQSPQAPTSPSPSLRNPEPAASSEPELLDVGGPSENAEAEEAPDHLEHLEPSEIVEPSEFSDMEPDESAGAPTSHPLEDKISTIYNSPIPAKDDVSSQRSRSEPCEVIQSAGPPSPLEDGTGALAAGTPEIATHVSEPQEPPTEPSEVLEVKEEINLDDSQPVGTQLGQEDVMDVEVEQGDGLQAASPVTEQSRRDRKLRASHLHSILIVPDKRKVSEAASIFSDSIRDRKKVREDSQPVDEDEPGPVRRRGRPPAADSQTSKKFQTVIIMVHSQISQHRNGNIFHNPIKKSEAPDYYDIVKRPMDLKTIKARIREGQIASSAEFQRDVYLMFANSLMYNRPGSDIYTMAEEMMLESEAQINTFRQTEGIIKGSHR</sequence>
<evidence type="ECO:0000259" key="4">
    <source>
        <dbReference type="PROSITE" id="PS50014"/>
    </source>
</evidence>
<dbReference type="Proteomes" id="UP001201163">
    <property type="component" value="Unassembled WGS sequence"/>
</dbReference>
<feature type="compositionally biased region" description="Basic and acidic residues" evidence="3">
    <location>
        <begin position="305"/>
        <end position="314"/>
    </location>
</feature>
<evidence type="ECO:0000256" key="3">
    <source>
        <dbReference type="SAM" id="MobiDB-lite"/>
    </source>
</evidence>
<organism evidence="5 6">
    <name type="scientific">Lactarius akahatsu</name>
    <dbReference type="NCBI Taxonomy" id="416441"/>
    <lineage>
        <taxon>Eukaryota</taxon>
        <taxon>Fungi</taxon>
        <taxon>Dikarya</taxon>
        <taxon>Basidiomycota</taxon>
        <taxon>Agaricomycotina</taxon>
        <taxon>Agaricomycetes</taxon>
        <taxon>Russulales</taxon>
        <taxon>Russulaceae</taxon>
        <taxon>Lactarius</taxon>
    </lineage>
</organism>
<feature type="compositionally biased region" description="Polar residues" evidence="3">
    <location>
        <begin position="171"/>
        <end position="187"/>
    </location>
</feature>
<accession>A0AAD4QBV9</accession>
<dbReference type="EMBL" id="JAKELL010000004">
    <property type="protein sequence ID" value="KAH8999132.1"/>
    <property type="molecule type" value="Genomic_DNA"/>
</dbReference>
<dbReference type="InterPro" id="IPR036427">
    <property type="entry name" value="Bromodomain-like_sf"/>
</dbReference>
<dbReference type="GO" id="GO:0006325">
    <property type="term" value="P:chromatin organization"/>
    <property type="evidence" value="ECO:0007669"/>
    <property type="project" value="UniProtKB-ARBA"/>
</dbReference>
<protein>
    <recommendedName>
        <fullName evidence="4">Bromo domain-containing protein</fullName>
    </recommendedName>
</protein>
<name>A0AAD4QBV9_9AGAM</name>